<sequence>MYHTILVPLDGSKRAEMILPHVEAMAHAFQSKVIFLQVIEPAASLVTPYDMVPYYDAELAEQWVNEARTYLTGLEGEFREKKIEAQAVVEQGPVVRTILDVAEREQVDLIAMASHGRTGLARVFYGSIAAGVLNQADRPLLLIRSQSDN</sequence>
<dbReference type="InterPro" id="IPR006015">
    <property type="entry name" value="Universal_stress_UspA"/>
</dbReference>
<keyword evidence="2" id="KW-0547">Nucleotide-binding</keyword>
<evidence type="ECO:0000256" key="1">
    <source>
        <dbReference type="ARBA" id="ARBA00008791"/>
    </source>
</evidence>
<gene>
    <name evidence="5" type="ORF">FKZ61_14990</name>
</gene>
<dbReference type="InParanoid" id="A0A540VD97"/>
<dbReference type="CDD" id="cd00293">
    <property type="entry name" value="USP-like"/>
    <property type="match status" value="1"/>
</dbReference>
<dbReference type="PRINTS" id="PR01438">
    <property type="entry name" value="UNVRSLSTRESS"/>
</dbReference>
<dbReference type="OrthoDB" id="9808582at2"/>
<reference evidence="5 6" key="1">
    <citation type="submission" date="2019-06" db="EMBL/GenBank/DDBJ databases">
        <title>Genome sequence of Litorilinea aerophila BAA-2444.</title>
        <authorList>
            <person name="Maclea K.S."/>
            <person name="Maurais E.G."/>
            <person name="Iannazzi L.C."/>
        </authorList>
    </citation>
    <scope>NUCLEOTIDE SEQUENCE [LARGE SCALE GENOMIC DNA]</scope>
    <source>
        <strain evidence="5 6">ATCC BAA-2444</strain>
    </source>
</reference>
<dbReference type="Gene3D" id="3.40.50.620">
    <property type="entry name" value="HUPs"/>
    <property type="match status" value="1"/>
</dbReference>
<dbReference type="EMBL" id="VIGC01000020">
    <property type="protein sequence ID" value="TQE94738.1"/>
    <property type="molecule type" value="Genomic_DNA"/>
</dbReference>
<organism evidence="5 6">
    <name type="scientific">Litorilinea aerophila</name>
    <dbReference type="NCBI Taxonomy" id="1204385"/>
    <lineage>
        <taxon>Bacteria</taxon>
        <taxon>Bacillati</taxon>
        <taxon>Chloroflexota</taxon>
        <taxon>Caldilineae</taxon>
        <taxon>Caldilineales</taxon>
        <taxon>Caldilineaceae</taxon>
        <taxon>Litorilinea</taxon>
    </lineage>
</organism>
<comment type="caution">
    <text evidence="5">The sequence shown here is derived from an EMBL/GenBank/DDBJ whole genome shotgun (WGS) entry which is preliminary data.</text>
</comment>
<accession>A0A540VD97</accession>
<feature type="domain" description="UspA" evidence="4">
    <location>
        <begin position="1"/>
        <end position="144"/>
    </location>
</feature>
<dbReference type="InterPro" id="IPR006016">
    <property type="entry name" value="UspA"/>
</dbReference>
<protein>
    <submittedName>
        <fullName evidence="5">Universal stress protein</fullName>
    </submittedName>
</protein>
<dbReference type="GO" id="GO:0005524">
    <property type="term" value="F:ATP binding"/>
    <property type="evidence" value="ECO:0007669"/>
    <property type="project" value="UniProtKB-KW"/>
</dbReference>
<dbReference type="InterPro" id="IPR014729">
    <property type="entry name" value="Rossmann-like_a/b/a_fold"/>
</dbReference>
<evidence type="ECO:0000313" key="5">
    <source>
        <dbReference type="EMBL" id="TQE94738.1"/>
    </source>
</evidence>
<dbReference type="Proteomes" id="UP000317371">
    <property type="component" value="Unassembled WGS sequence"/>
</dbReference>
<dbReference type="AlphaFoldDB" id="A0A540VD97"/>
<evidence type="ECO:0000256" key="3">
    <source>
        <dbReference type="ARBA" id="ARBA00022840"/>
    </source>
</evidence>
<dbReference type="PANTHER" id="PTHR46268">
    <property type="entry name" value="STRESS RESPONSE PROTEIN NHAX"/>
    <property type="match status" value="1"/>
</dbReference>
<evidence type="ECO:0000313" key="6">
    <source>
        <dbReference type="Proteomes" id="UP000317371"/>
    </source>
</evidence>
<proteinExistence type="inferred from homology"/>
<comment type="similarity">
    <text evidence="1">Belongs to the universal stress protein A family.</text>
</comment>
<dbReference type="RefSeq" id="WP_141610963.1">
    <property type="nucleotide sequence ID" value="NZ_VIGC02000020.1"/>
</dbReference>
<dbReference type="SUPFAM" id="SSF52402">
    <property type="entry name" value="Adenine nucleotide alpha hydrolases-like"/>
    <property type="match status" value="1"/>
</dbReference>
<evidence type="ECO:0000256" key="2">
    <source>
        <dbReference type="ARBA" id="ARBA00022741"/>
    </source>
</evidence>
<evidence type="ECO:0000259" key="4">
    <source>
        <dbReference type="Pfam" id="PF00582"/>
    </source>
</evidence>
<keyword evidence="3" id="KW-0067">ATP-binding</keyword>
<keyword evidence="6" id="KW-1185">Reference proteome</keyword>
<dbReference type="PANTHER" id="PTHR46268:SF27">
    <property type="entry name" value="UNIVERSAL STRESS PROTEIN RV2623"/>
    <property type="match status" value="1"/>
</dbReference>
<name>A0A540VD97_9CHLR</name>
<dbReference type="Pfam" id="PF00582">
    <property type="entry name" value="Usp"/>
    <property type="match status" value="1"/>
</dbReference>